<dbReference type="AlphaFoldDB" id="A0A212CK98"/>
<comment type="caution">
    <text evidence="2">The sequence shown here is derived from an EMBL/GenBank/DDBJ whole genome shotgun (WGS) entry which is preliminary data.</text>
</comment>
<feature type="compositionally biased region" description="Basic and acidic residues" evidence="1">
    <location>
        <begin position="39"/>
        <end position="55"/>
    </location>
</feature>
<dbReference type="InterPro" id="IPR002119">
    <property type="entry name" value="Histone_H2A"/>
</dbReference>
<evidence type="ECO:0000313" key="3">
    <source>
        <dbReference type="Proteomes" id="UP000242450"/>
    </source>
</evidence>
<evidence type="ECO:0000313" key="2">
    <source>
        <dbReference type="EMBL" id="OWK06448.1"/>
    </source>
</evidence>
<dbReference type="GO" id="GO:0046982">
    <property type="term" value="F:protein heterodimerization activity"/>
    <property type="evidence" value="ECO:0007669"/>
    <property type="project" value="InterPro"/>
</dbReference>
<reference evidence="2 3" key="1">
    <citation type="journal article" date="2018" name="Mol. Genet. Genomics">
        <title>The red deer Cervus elaphus genome CerEla1.0: sequencing, annotating, genes, and chromosomes.</title>
        <authorList>
            <person name="Bana N.A."/>
            <person name="Nyiri A."/>
            <person name="Nagy J."/>
            <person name="Frank K."/>
            <person name="Nagy T."/>
            <person name="Steger V."/>
            <person name="Schiller M."/>
            <person name="Lakatos P."/>
            <person name="Sugar L."/>
            <person name="Horn P."/>
            <person name="Barta E."/>
            <person name="Orosz L."/>
        </authorList>
    </citation>
    <scope>NUCLEOTIDE SEQUENCE [LARGE SCALE GENOMIC DNA]</scope>
    <source>
        <strain evidence="2">Hungarian</strain>
    </source>
</reference>
<sequence length="120" mass="13478">MVEWRRYLLRRRASGGDDIGGAGVRRPGCQRSRPRSPGRRRESRLEAKLERTVERPRPRQCLAHRELGYRHLKTRTTSHGRVGATAAVYSAAILEYLTAELAIRGDEELDSLIKATIAGG</sequence>
<gene>
    <name evidence="2" type="ORF">Celaphus_00012145</name>
</gene>
<proteinExistence type="predicted"/>
<dbReference type="PANTHER" id="PTHR23430">
    <property type="entry name" value="HISTONE H2A"/>
    <property type="match status" value="1"/>
</dbReference>
<dbReference type="SUPFAM" id="SSF47113">
    <property type="entry name" value="Histone-fold"/>
    <property type="match status" value="1"/>
</dbReference>
<dbReference type="GO" id="GO:0003677">
    <property type="term" value="F:DNA binding"/>
    <property type="evidence" value="ECO:0007669"/>
    <property type="project" value="InterPro"/>
</dbReference>
<keyword evidence="3" id="KW-1185">Reference proteome</keyword>
<dbReference type="GO" id="GO:0030527">
    <property type="term" value="F:structural constituent of chromatin"/>
    <property type="evidence" value="ECO:0007669"/>
    <property type="project" value="InterPro"/>
</dbReference>
<feature type="region of interest" description="Disordered" evidence="1">
    <location>
        <begin position="14"/>
        <end position="55"/>
    </location>
</feature>
<dbReference type="Proteomes" id="UP000242450">
    <property type="component" value="Chromosome 18"/>
</dbReference>
<dbReference type="OrthoDB" id="9624815at2759"/>
<dbReference type="SMART" id="SM00414">
    <property type="entry name" value="H2A"/>
    <property type="match status" value="1"/>
</dbReference>
<dbReference type="EMBL" id="MKHE01000018">
    <property type="protein sequence ID" value="OWK06448.1"/>
    <property type="molecule type" value="Genomic_DNA"/>
</dbReference>
<dbReference type="Gene3D" id="1.10.20.10">
    <property type="entry name" value="Histone, subunit A"/>
    <property type="match status" value="1"/>
</dbReference>
<dbReference type="GO" id="GO:0000786">
    <property type="term" value="C:nucleosome"/>
    <property type="evidence" value="ECO:0007669"/>
    <property type="project" value="InterPro"/>
</dbReference>
<feature type="non-terminal residue" evidence="2">
    <location>
        <position position="120"/>
    </location>
</feature>
<dbReference type="InterPro" id="IPR009072">
    <property type="entry name" value="Histone-fold"/>
</dbReference>
<accession>A0A212CK98</accession>
<protein>
    <submittedName>
        <fullName evidence="2">H2AFV</fullName>
    </submittedName>
</protein>
<organism evidence="2 3">
    <name type="scientific">Cervus elaphus hippelaphus</name>
    <name type="common">European red deer</name>
    <dbReference type="NCBI Taxonomy" id="46360"/>
    <lineage>
        <taxon>Eukaryota</taxon>
        <taxon>Metazoa</taxon>
        <taxon>Chordata</taxon>
        <taxon>Craniata</taxon>
        <taxon>Vertebrata</taxon>
        <taxon>Euteleostomi</taxon>
        <taxon>Mammalia</taxon>
        <taxon>Eutheria</taxon>
        <taxon>Laurasiatheria</taxon>
        <taxon>Artiodactyla</taxon>
        <taxon>Ruminantia</taxon>
        <taxon>Pecora</taxon>
        <taxon>Cervidae</taxon>
        <taxon>Cervinae</taxon>
        <taxon>Cervus</taxon>
    </lineage>
</organism>
<evidence type="ECO:0000256" key="1">
    <source>
        <dbReference type="SAM" id="MobiDB-lite"/>
    </source>
</evidence>
<name>A0A212CK98_CEREH</name>